<evidence type="ECO:0000259" key="1">
    <source>
        <dbReference type="Pfam" id="PF00149"/>
    </source>
</evidence>
<accession>A0A5C1QIT2</accession>
<dbReference type="RefSeq" id="WP_149486143.1">
    <property type="nucleotide sequence ID" value="NZ_CP036150.1"/>
</dbReference>
<dbReference type="GO" id="GO:0016787">
    <property type="term" value="F:hydrolase activity"/>
    <property type="evidence" value="ECO:0007669"/>
    <property type="project" value="InterPro"/>
</dbReference>
<gene>
    <name evidence="2" type="ORF">EXM22_08715</name>
</gene>
<dbReference type="InterPro" id="IPR004843">
    <property type="entry name" value="Calcineurin-like_PHP"/>
</dbReference>
<dbReference type="SUPFAM" id="SSF56300">
    <property type="entry name" value="Metallo-dependent phosphatases"/>
    <property type="match status" value="1"/>
</dbReference>
<dbReference type="EMBL" id="CP036150">
    <property type="protein sequence ID" value="QEN08063.1"/>
    <property type="molecule type" value="Genomic_DNA"/>
</dbReference>
<sequence>MKILIVADHKDPLVYSPNIKKRFGEVEIVLGAGDLPLEYYGFIVSSLNRPLFFVFGNHNLKRYNTFKKGEKSSPFNSEGPDPSAVKNIYNDSFGATYIGDRVLRLKSKNLLIAGLGGSLRYNKGVNQYSEFQMRIKMLKMAPRLIWNKWRHGRYLDILLTHASPRGIHDKEDPCHLGFKSFLWFMDKYKPRYLLHGHIHLYSLNDKRVTLYNETTVINTYDHYLLDYEENDG</sequence>
<dbReference type="Proteomes" id="UP000324209">
    <property type="component" value="Chromosome"/>
</dbReference>
<evidence type="ECO:0000313" key="3">
    <source>
        <dbReference type="Proteomes" id="UP000324209"/>
    </source>
</evidence>
<dbReference type="InterPro" id="IPR029052">
    <property type="entry name" value="Metallo-depent_PP-like"/>
</dbReference>
<dbReference type="Pfam" id="PF00149">
    <property type="entry name" value="Metallophos"/>
    <property type="match status" value="1"/>
</dbReference>
<dbReference type="Gene3D" id="3.60.21.10">
    <property type="match status" value="1"/>
</dbReference>
<dbReference type="KEGG" id="ock:EXM22_08715"/>
<keyword evidence="3" id="KW-1185">Reference proteome</keyword>
<feature type="domain" description="Calcineurin-like phosphoesterase" evidence="1">
    <location>
        <begin position="1"/>
        <end position="200"/>
    </location>
</feature>
<evidence type="ECO:0000313" key="2">
    <source>
        <dbReference type="EMBL" id="QEN08063.1"/>
    </source>
</evidence>
<protein>
    <submittedName>
        <fullName evidence="2">Metallophosphoesterase</fullName>
    </submittedName>
</protein>
<dbReference type="AlphaFoldDB" id="A0A5C1QIT2"/>
<dbReference type="OrthoDB" id="9783591at2"/>
<reference evidence="2 3" key="1">
    <citation type="submission" date="2019-02" db="EMBL/GenBank/DDBJ databases">
        <title>Complete Genome Sequence and Methylome Analysis of free living Spirochaetas.</title>
        <authorList>
            <person name="Fomenkov A."/>
            <person name="Dubinina G."/>
            <person name="Leshcheva N."/>
            <person name="Mikheeva N."/>
            <person name="Grabovich M."/>
            <person name="Vincze T."/>
            <person name="Roberts R.J."/>
        </authorList>
    </citation>
    <scope>NUCLEOTIDE SEQUENCE [LARGE SCALE GENOMIC DNA]</scope>
    <source>
        <strain evidence="2 3">K2</strain>
    </source>
</reference>
<organism evidence="2 3">
    <name type="scientific">Oceanispirochaeta crateris</name>
    <dbReference type="NCBI Taxonomy" id="2518645"/>
    <lineage>
        <taxon>Bacteria</taxon>
        <taxon>Pseudomonadati</taxon>
        <taxon>Spirochaetota</taxon>
        <taxon>Spirochaetia</taxon>
        <taxon>Spirochaetales</taxon>
        <taxon>Spirochaetaceae</taxon>
        <taxon>Oceanispirochaeta</taxon>
    </lineage>
</organism>
<proteinExistence type="predicted"/>
<name>A0A5C1QIT2_9SPIO</name>